<feature type="domain" description="LTD" evidence="2">
    <location>
        <begin position="274"/>
        <end position="422"/>
    </location>
</feature>
<name>A0A4Q7VMA8_9BACT</name>
<protein>
    <submittedName>
        <fullName evidence="3">Lamin tail-like protein</fullName>
    </submittedName>
</protein>
<evidence type="ECO:0000256" key="1">
    <source>
        <dbReference type="SAM" id="SignalP"/>
    </source>
</evidence>
<dbReference type="PROSITE" id="PS51841">
    <property type="entry name" value="LTD"/>
    <property type="match status" value="1"/>
</dbReference>
<feature type="signal peptide" evidence="1">
    <location>
        <begin position="1"/>
        <end position="23"/>
    </location>
</feature>
<keyword evidence="1" id="KW-0732">Signal</keyword>
<dbReference type="RefSeq" id="WP_130307468.1">
    <property type="nucleotide sequence ID" value="NZ_SHKN01000001.1"/>
</dbReference>
<comment type="caution">
    <text evidence="3">The sequence shown here is derived from an EMBL/GenBank/DDBJ whole genome shotgun (WGS) entry which is preliminary data.</text>
</comment>
<evidence type="ECO:0000259" key="2">
    <source>
        <dbReference type="PROSITE" id="PS51841"/>
    </source>
</evidence>
<dbReference type="InterPro" id="IPR001322">
    <property type="entry name" value="Lamin_tail_dom"/>
</dbReference>
<dbReference type="Proteomes" id="UP000293562">
    <property type="component" value="Unassembled WGS sequence"/>
</dbReference>
<reference evidence="3 4" key="1">
    <citation type="submission" date="2019-02" db="EMBL/GenBank/DDBJ databases">
        <title>Genomic Encyclopedia of Type Strains, Phase IV (KMG-IV): sequencing the most valuable type-strain genomes for metagenomic binning, comparative biology and taxonomic classification.</title>
        <authorList>
            <person name="Goeker M."/>
        </authorList>
    </citation>
    <scope>NUCLEOTIDE SEQUENCE [LARGE SCALE GENOMIC DNA]</scope>
    <source>
        <strain evidence="3 4">DSM 28825</strain>
    </source>
</reference>
<organism evidence="3 4">
    <name type="scientific">Ancylomarina subtilis</name>
    <dbReference type="NCBI Taxonomy" id="1639035"/>
    <lineage>
        <taxon>Bacteria</taxon>
        <taxon>Pseudomonadati</taxon>
        <taxon>Bacteroidota</taxon>
        <taxon>Bacteroidia</taxon>
        <taxon>Marinilabiliales</taxon>
        <taxon>Marinifilaceae</taxon>
        <taxon>Ancylomarina</taxon>
    </lineage>
</organism>
<keyword evidence="4" id="KW-1185">Reference proteome</keyword>
<dbReference type="Pfam" id="PF18942">
    <property type="entry name" value="DUF5689"/>
    <property type="match status" value="1"/>
</dbReference>
<proteinExistence type="predicted"/>
<evidence type="ECO:0000313" key="4">
    <source>
        <dbReference type="Proteomes" id="UP000293562"/>
    </source>
</evidence>
<dbReference type="OrthoDB" id="1492759at2"/>
<dbReference type="AlphaFoldDB" id="A0A4Q7VMA8"/>
<evidence type="ECO:0000313" key="3">
    <source>
        <dbReference type="EMBL" id="RZT97441.1"/>
    </source>
</evidence>
<dbReference type="PROSITE" id="PS51257">
    <property type="entry name" value="PROKAR_LIPOPROTEIN"/>
    <property type="match status" value="1"/>
</dbReference>
<feature type="chain" id="PRO_5020286795" evidence="1">
    <location>
        <begin position="24"/>
        <end position="622"/>
    </location>
</feature>
<dbReference type="EMBL" id="SHKN01000001">
    <property type="protein sequence ID" value="RZT97441.1"/>
    <property type="molecule type" value="Genomic_DNA"/>
</dbReference>
<dbReference type="InterPro" id="IPR043744">
    <property type="entry name" value="DUF5689"/>
</dbReference>
<gene>
    <name evidence="3" type="ORF">EV201_2111</name>
</gene>
<accession>A0A4Q7VMA8</accession>
<sequence length="622" mass="67197">MRKLHYLFFALIMGLSVSMTSCSSDSDSPIDPDPVDPTPELPVANKTIADLRALTTGDAVEVPADFIFKGIVVSNQAESNNFYQAIYVQDGDVAVKISCLKEDAKLYETFVAGQEVFVKAAGFYIAKYYDTFTLGFEATDDKYKVSRIPETNLQSLIVAGDKDKAITPKEVSDISTLTPEMVGTLVKVTGVQVVTADMGKLLGDKDNSGYTAIKFVTADEKKIQISNNNYANFNTEVVPEGSGSISGILNTFGSGFQIALRGIEDLDLTGARFAEAVEPDPTTGEKVYFSEYTEGSSNNKYIEIYNATGAEIDLANYTIRTGSNGGDWSDAIVLEGKLADKAIFVIAADQLDASIIDKANLKLAYPSPAHFNGNDAVGLFKKVDAGWSLCDVVGIQSEDPGKDKGWAVAGIENATMNHTLIRKETTSVGNPDWTTAANEWDVKEVDYWLSIGIRGIGEDNGGNTGGNEEAAVEVTTGEHALNFTDLVLNSGAYTDADYTVDGVKWSIVQGRPASDYADVTHDGEALMLGKSTSSIKSVKVTKGIKRFSVDFYRGYTSTKERKIELFVNGESKGVSEVVTDDTKKTFVVEGINVSGEVTIELKNVSVDGKQVIIDNLKWETME</sequence>
<dbReference type="Pfam" id="PF00932">
    <property type="entry name" value="LTD"/>
    <property type="match status" value="1"/>
</dbReference>